<reference evidence="2" key="1">
    <citation type="submission" date="2023-12" db="EMBL/GenBank/DDBJ databases">
        <title>Genome assembly of Anisodus tanguticus.</title>
        <authorList>
            <person name="Wang Y.-J."/>
        </authorList>
    </citation>
    <scope>NUCLEOTIDE SEQUENCE</scope>
    <source>
        <strain evidence="2">KB-2021</strain>
        <tissue evidence="2">Leaf</tissue>
    </source>
</reference>
<evidence type="ECO:0000313" key="2">
    <source>
        <dbReference type="EMBL" id="KAK4374985.1"/>
    </source>
</evidence>
<organism evidence="2 3">
    <name type="scientific">Anisodus tanguticus</name>
    <dbReference type="NCBI Taxonomy" id="243964"/>
    <lineage>
        <taxon>Eukaryota</taxon>
        <taxon>Viridiplantae</taxon>
        <taxon>Streptophyta</taxon>
        <taxon>Embryophyta</taxon>
        <taxon>Tracheophyta</taxon>
        <taxon>Spermatophyta</taxon>
        <taxon>Magnoliopsida</taxon>
        <taxon>eudicotyledons</taxon>
        <taxon>Gunneridae</taxon>
        <taxon>Pentapetalae</taxon>
        <taxon>asterids</taxon>
        <taxon>lamiids</taxon>
        <taxon>Solanales</taxon>
        <taxon>Solanaceae</taxon>
        <taxon>Solanoideae</taxon>
        <taxon>Hyoscyameae</taxon>
        <taxon>Anisodus</taxon>
    </lineage>
</organism>
<sequence length="246" mass="27862">MKVNLKVMKSLFIVVLGVSVVVLGMRPPPSKVLSMDGSTNGNTKNPTLDELTSLIASLTKQMDAASSSLVENYIQLEYSYLVEKQREDEFFIGIRGQKLKEKGRVEVRVREVTQNVSMRERVKRMIDMILGSSLETMNAKTRDRATDMHFRATCLLVMEIGPLEAMEGQVIKAYIVWMIAWKSHGDEGQLMEATQCGWKIKEMKAIDGSHTIWLDVQTWQNLRLICGSNETCAVGETTIRRSERRS</sequence>
<keyword evidence="1" id="KW-0732">Signal</keyword>
<protein>
    <submittedName>
        <fullName evidence="2">Uncharacterized protein</fullName>
    </submittedName>
</protein>
<comment type="caution">
    <text evidence="2">The sequence shown here is derived from an EMBL/GenBank/DDBJ whole genome shotgun (WGS) entry which is preliminary data.</text>
</comment>
<feature type="signal peptide" evidence="1">
    <location>
        <begin position="1"/>
        <end position="24"/>
    </location>
</feature>
<proteinExistence type="predicted"/>
<feature type="chain" id="PRO_5042234861" evidence="1">
    <location>
        <begin position="25"/>
        <end position="246"/>
    </location>
</feature>
<name>A0AAE1SRX5_9SOLA</name>
<dbReference type="EMBL" id="JAVYJV010000003">
    <property type="protein sequence ID" value="KAK4374985.1"/>
    <property type="molecule type" value="Genomic_DNA"/>
</dbReference>
<keyword evidence="3" id="KW-1185">Reference proteome</keyword>
<evidence type="ECO:0000256" key="1">
    <source>
        <dbReference type="SAM" id="SignalP"/>
    </source>
</evidence>
<dbReference type="Proteomes" id="UP001291623">
    <property type="component" value="Unassembled WGS sequence"/>
</dbReference>
<dbReference type="AlphaFoldDB" id="A0AAE1SRX5"/>
<evidence type="ECO:0000313" key="3">
    <source>
        <dbReference type="Proteomes" id="UP001291623"/>
    </source>
</evidence>
<accession>A0AAE1SRX5</accession>
<gene>
    <name evidence="2" type="ORF">RND71_005662</name>
</gene>